<dbReference type="EnsemblPlants" id="Pp3c24_290V3.2">
    <property type="protein sequence ID" value="Pp3c24_290V3.2"/>
    <property type="gene ID" value="Pp3c24_290"/>
</dbReference>
<dbReference type="Gramene" id="Pp3c24_290V3.1">
    <property type="protein sequence ID" value="Pp3c24_290V3.1"/>
    <property type="gene ID" value="Pp3c24_290"/>
</dbReference>
<dbReference type="Pfam" id="PF08392">
    <property type="entry name" value="FAE1_CUT1_RppA"/>
    <property type="match status" value="1"/>
</dbReference>
<organism evidence="8">
    <name type="scientific">Physcomitrium patens</name>
    <name type="common">Spreading-leaved earth moss</name>
    <name type="synonym">Physcomitrella patens</name>
    <dbReference type="NCBI Taxonomy" id="3218"/>
    <lineage>
        <taxon>Eukaryota</taxon>
        <taxon>Viridiplantae</taxon>
        <taxon>Streptophyta</taxon>
        <taxon>Embryophyta</taxon>
        <taxon>Bryophyta</taxon>
        <taxon>Bryophytina</taxon>
        <taxon>Bryopsida</taxon>
        <taxon>Funariidae</taxon>
        <taxon>Funariales</taxon>
        <taxon>Funariaceae</taxon>
        <taxon>Physcomitrium</taxon>
    </lineage>
</organism>
<dbReference type="InterPro" id="IPR013747">
    <property type="entry name" value="ACP_syn_III_C"/>
</dbReference>
<dbReference type="Pfam" id="PF08541">
    <property type="entry name" value="ACP_syn_III_C"/>
    <property type="match status" value="1"/>
</dbReference>
<dbReference type="EC" id="2.3.1.-" evidence="4"/>
<dbReference type="OrthoDB" id="10335087at2759"/>
<comment type="pathway">
    <text evidence="4">Lipid metabolism; fatty acid biosynthesis.</text>
</comment>
<evidence type="ECO:0000256" key="3">
    <source>
        <dbReference type="ARBA" id="ARBA00023315"/>
    </source>
</evidence>
<dbReference type="PANTHER" id="PTHR31561">
    <property type="entry name" value="3-KETOACYL-COA SYNTHASE"/>
    <property type="match status" value="1"/>
</dbReference>
<reference evidence="8 10" key="1">
    <citation type="journal article" date="2008" name="Science">
        <title>The Physcomitrella genome reveals evolutionary insights into the conquest of land by plants.</title>
        <authorList>
            <person name="Rensing S."/>
            <person name="Lang D."/>
            <person name="Zimmer A."/>
            <person name="Terry A."/>
            <person name="Salamov A."/>
            <person name="Shapiro H."/>
            <person name="Nishiyama T."/>
            <person name="Perroud P.-F."/>
            <person name="Lindquist E."/>
            <person name="Kamisugi Y."/>
            <person name="Tanahashi T."/>
            <person name="Sakakibara K."/>
            <person name="Fujita T."/>
            <person name="Oishi K."/>
            <person name="Shin-I T."/>
            <person name="Kuroki Y."/>
            <person name="Toyoda A."/>
            <person name="Suzuki Y."/>
            <person name="Hashimoto A."/>
            <person name="Yamaguchi K."/>
            <person name="Sugano A."/>
            <person name="Kohara Y."/>
            <person name="Fujiyama A."/>
            <person name="Anterola A."/>
            <person name="Aoki S."/>
            <person name="Ashton N."/>
            <person name="Barbazuk W.B."/>
            <person name="Barker E."/>
            <person name="Bennetzen J."/>
            <person name="Bezanilla M."/>
            <person name="Blankenship R."/>
            <person name="Cho S.H."/>
            <person name="Dutcher S."/>
            <person name="Estelle M."/>
            <person name="Fawcett J.A."/>
            <person name="Gundlach H."/>
            <person name="Hanada K."/>
            <person name="Heyl A."/>
            <person name="Hicks K.A."/>
            <person name="Hugh J."/>
            <person name="Lohr M."/>
            <person name="Mayer K."/>
            <person name="Melkozernov A."/>
            <person name="Murata T."/>
            <person name="Nelson D."/>
            <person name="Pils B."/>
            <person name="Prigge M."/>
            <person name="Reiss B."/>
            <person name="Renner T."/>
            <person name="Rombauts S."/>
            <person name="Rushton P."/>
            <person name="Sanderfoot A."/>
            <person name="Schween G."/>
            <person name="Shiu S.-H."/>
            <person name="Stueber K."/>
            <person name="Theodoulou F.L."/>
            <person name="Tu H."/>
            <person name="Van de Peer Y."/>
            <person name="Verrier P.J."/>
            <person name="Waters E."/>
            <person name="Wood A."/>
            <person name="Yang L."/>
            <person name="Cove D."/>
            <person name="Cuming A."/>
            <person name="Hasebe M."/>
            <person name="Lucas S."/>
            <person name="Mishler D.B."/>
            <person name="Reski R."/>
            <person name="Grigoriev I."/>
            <person name="Quatrano R.S."/>
            <person name="Boore J.L."/>
        </authorList>
    </citation>
    <scope>NUCLEOTIDE SEQUENCE [LARGE SCALE GENOMIC DNA]</scope>
    <source>
        <strain evidence="9 10">cv. Gransden 2004</strain>
    </source>
</reference>
<dbReference type="EnsemblPlants" id="Pp3c24_290V3.1">
    <property type="protein sequence ID" value="Pp3c24_290V3.1"/>
    <property type="gene ID" value="Pp3c24_290"/>
</dbReference>
<gene>
    <name evidence="9" type="primary">LOC112276381</name>
    <name evidence="8" type="ORF">PHYPA_028465</name>
</gene>
<evidence type="ECO:0000259" key="6">
    <source>
        <dbReference type="Pfam" id="PF08392"/>
    </source>
</evidence>
<dbReference type="PaxDb" id="3218-PP1S268_29V6.1"/>
<keyword evidence="5" id="KW-0472">Membrane</keyword>
<feature type="transmembrane region" description="Helical" evidence="5">
    <location>
        <begin position="88"/>
        <end position="108"/>
    </location>
</feature>
<dbReference type="SUPFAM" id="SSF53901">
    <property type="entry name" value="Thiolase-like"/>
    <property type="match status" value="2"/>
</dbReference>
<dbReference type="GO" id="GO:0006633">
    <property type="term" value="P:fatty acid biosynthetic process"/>
    <property type="evidence" value="ECO:0007669"/>
    <property type="project" value="UniProtKB-UniPathway"/>
</dbReference>
<keyword evidence="5" id="KW-1133">Transmembrane helix</keyword>
<dbReference type="Gene3D" id="3.40.47.10">
    <property type="match status" value="1"/>
</dbReference>
<dbReference type="InterPro" id="IPR013601">
    <property type="entry name" value="FAE1_typ3_polyketide_synth"/>
</dbReference>
<dbReference type="UniPathway" id="UPA00094"/>
<feature type="transmembrane region" description="Helical" evidence="5">
    <location>
        <begin position="47"/>
        <end position="67"/>
    </location>
</feature>
<evidence type="ECO:0000313" key="10">
    <source>
        <dbReference type="Proteomes" id="UP000006727"/>
    </source>
</evidence>
<evidence type="ECO:0000256" key="1">
    <source>
        <dbReference type="ARBA" id="ARBA00005531"/>
    </source>
</evidence>
<name>A0A2K1IF20_PHYPA</name>
<keyword evidence="5" id="KW-0812">Transmembrane</keyword>
<accession>A0A2K1IF20</accession>
<sequence>MVDHINKSCRNDQVHLDDHDSNDVKGPAMKPSSALLGPAYIHFKTKAMFPVILVVAAQAFFSLYDKVHAQAMRYFIETMSIPSTMDTYTIFLSLVAATLTLVACYFVFVPGPTLLLDFACLKPDDSTKVSKKMYMEKARKTGFFTEKSLDFMEKVLYLSGLGDETYAPPSTLSEPVDRSFNACHMEAQATIFGVTDELFAKGTVKPQEVDILIVNCSMYSPVPSLAAIVINHYKMRKDIQVFNLGGMGCSAGLIAIDLADKMLKLKRNAYALVVSTEVLSAMLGYAGNSRFMMVGNTLFRNGAAAVLLSNRRADRWRAKYELQHLVRTHYGADDASFKCVHSTQDDQGHIGISLSKDLMKVAGHVLKDNITTLAPKILPWSEKIKFAINFVHIKLNSSQKPPIKPYVPNLKKAVSHFAFHPGGRALLDSVAENLGLNDWHMEPSRMTLHRFGNTSSSSVWYVLAYLEAKNRVKHGDRVWQIALGSGFKCNSAIWRSLRPSQEGPSTNCWSEFIDKYPMEIVTTLPTHLTKVESAN</sequence>
<dbReference type="RefSeq" id="XP_024363422.1">
    <property type="nucleotide sequence ID" value="XM_024507654.2"/>
</dbReference>
<reference evidence="8 10" key="2">
    <citation type="journal article" date="2018" name="Plant J.">
        <title>The Physcomitrella patens chromosome-scale assembly reveals moss genome structure and evolution.</title>
        <authorList>
            <person name="Lang D."/>
            <person name="Ullrich K.K."/>
            <person name="Murat F."/>
            <person name="Fuchs J."/>
            <person name="Jenkins J."/>
            <person name="Haas F.B."/>
            <person name="Piednoel M."/>
            <person name="Gundlach H."/>
            <person name="Van Bel M."/>
            <person name="Meyberg R."/>
            <person name="Vives C."/>
            <person name="Morata J."/>
            <person name="Symeonidi A."/>
            <person name="Hiss M."/>
            <person name="Muchero W."/>
            <person name="Kamisugi Y."/>
            <person name="Saleh O."/>
            <person name="Blanc G."/>
            <person name="Decker E.L."/>
            <person name="van Gessel N."/>
            <person name="Grimwood J."/>
            <person name="Hayes R.D."/>
            <person name="Graham S.W."/>
            <person name="Gunter L.E."/>
            <person name="McDaniel S.F."/>
            <person name="Hoernstein S.N.W."/>
            <person name="Larsson A."/>
            <person name="Li F.W."/>
            <person name="Perroud P.F."/>
            <person name="Phillips J."/>
            <person name="Ranjan P."/>
            <person name="Rokshar D.S."/>
            <person name="Rothfels C.J."/>
            <person name="Schneider L."/>
            <person name="Shu S."/>
            <person name="Stevenson D.W."/>
            <person name="Thummler F."/>
            <person name="Tillich M."/>
            <person name="Villarreal Aguilar J.C."/>
            <person name="Widiez T."/>
            <person name="Wong G.K."/>
            <person name="Wymore A."/>
            <person name="Zhang Y."/>
            <person name="Zimmer A.D."/>
            <person name="Quatrano R.S."/>
            <person name="Mayer K.F.X."/>
            <person name="Goodstein D."/>
            <person name="Casacuberta J.M."/>
            <person name="Vandepoele K."/>
            <person name="Reski R."/>
            <person name="Cuming A.C."/>
            <person name="Tuskan G.A."/>
            <person name="Maumus F."/>
            <person name="Salse J."/>
            <person name="Schmutz J."/>
            <person name="Rensing S.A."/>
        </authorList>
    </citation>
    <scope>NUCLEOTIDE SEQUENCE [LARGE SCALE GENOMIC DNA]</scope>
    <source>
        <strain evidence="9 10">cv. Gransden 2004</strain>
    </source>
</reference>
<dbReference type="STRING" id="3218.A0A2K1IF20"/>
<keyword evidence="2 4" id="KW-0808">Transferase</keyword>
<feature type="domain" description="FAE" evidence="6">
    <location>
        <begin position="113"/>
        <end position="394"/>
    </location>
</feature>
<dbReference type="CDD" id="cd00831">
    <property type="entry name" value="CHS_like"/>
    <property type="match status" value="1"/>
</dbReference>
<feature type="domain" description="Beta-ketoacyl-[acyl-carrier-protein] synthase III C-terminal" evidence="7">
    <location>
        <begin position="412"/>
        <end position="495"/>
    </location>
</feature>
<dbReference type="Gramene" id="Pp3c24_290V3.2">
    <property type="protein sequence ID" value="Pp3c24_290V3.2"/>
    <property type="gene ID" value="Pp3c24_290"/>
</dbReference>
<evidence type="ECO:0000259" key="7">
    <source>
        <dbReference type="Pfam" id="PF08541"/>
    </source>
</evidence>
<dbReference type="EMBL" id="ABEU02000024">
    <property type="protein sequence ID" value="PNR27873.1"/>
    <property type="molecule type" value="Genomic_DNA"/>
</dbReference>
<keyword evidence="3 4" id="KW-0012">Acyltransferase</keyword>
<dbReference type="InterPro" id="IPR012392">
    <property type="entry name" value="3-ktacl-CoA_syn"/>
</dbReference>
<dbReference type="PIRSF" id="PIRSF036417">
    <property type="entry name" value="3-ktacl-CoA_syn"/>
    <property type="match status" value="1"/>
</dbReference>
<comment type="similarity">
    <text evidence="1 4">Belongs to the thiolase-like superfamily. Chalcone/stilbene synthases family.</text>
</comment>
<evidence type="ECO:0000256" key="5">
    <source>
        <dbReference type="SAM" id="Phobius"/>
    </source>
</evidence>
<dbReference type="Proteomes" id="UP000006727">
    <property type="component" value="Chromosome 24"/>
</dbReference>
<dbReference type="GO" id="GO:0016747">
    <property type="term" value="F:acyltransferase activity, transferring groups other than amino-acyl groups"/>
    <property type="evidence" value="ECO:0007669"/>
    <property type="project" value="InterPro"/>
</dbReference>
<evidence type="ECO:0000256" key="4">
    <source>
        <dbReference type="PIRNR" id="PIRNR036417"/>
    </source>
</evidence>
<dbReference type="GO" id="GO:0016020">
    <property type="term" value="C:membrane"/>
    <property type="evidence" value="ECO:0007669"/>
    <property type="project" value="InterPro"/>
</dbReference>
<reference evidence="9" key="3">
    <citation type="submission" date="2020-12" db="UniProtKB">
        <authorList>
            <consortium name="EnsemblPlants"/>
        </authorList>
    </citation>
    <scope>IDENTIFICATION</scope>
</reference>
<dbReference type="GeneID" id="112276381"/>
<evidence type="ECO:0000313" key="8">
    <source>
        <dbReference type="EMBL" id="PNR27873.1"/>
    </source>
</evidence>
<evidence type="ECO:0000313" key="9">
    <source>
        <dbReference type="EnsemblPlants" id="Pp3c24_290V3.1"/>
    </source>
</evidence>
<proteinExistence type="inferred from homology"/>
<protein>
    <recommendedName>
        <fullName evidence="4">3-ketoacyl-CoA synthase</fullName>
        <ecNumber evidence="4">2.3.1.-</ecNumber>
    </recommendedName>
</protein>
<dbReference type="InterPro" id="IPR016039">
    <property type="entry name" value="Thiolase-like"/>
</dbReference>
<dbReference type="KEGG" id="ppp:112276381"/>
<evidence type="ECO:0000256" key="2">
    <source>
        <dbReference type="ARBA" id="ARBA00022679"/>
    </source>
</evidence>
<keyword evidence="10" id="KW-1185">Reference proteome</keyword>
<dbReference type="AlphaFoldDB" id="A0A2K1IF20"/>